<dbReference type="PANTHER" id="PTHR46112">
    <property type="entry name" value="AMINOPEPTIDASE"/>
    <property type="match status" value="1"/>
</dbReference>
<evidence type="ECO:0000313" key="5">
    <source>
        <dbReference type="Proteomes" id="UP000175691"/>
    </source>
</evidence>
<evidence type="ECO:0000259" key="3">
    <source>
        <dbReference type="Pfam" id="PF01321"/>
    </source>
</evidence>
<dbReference type="InterPro" id="IPR000587">
    <property type="entry name" value="Creatinase_N"/>
</dbReference>
<evidence type="ECO:0000259" key="2">
    <source>
        <dbReference type="Pfam" id="PF00557"/>
    </source>
</evidence>
<dbReference type="Pfam" id="PF01321">
    <property type="entry name" value="Creatinase_N"/>
    <property type="match status" value="1"/>
</dbReference>
<dbReference type="SUPFAM" id="SSF55920">
    <property type="entry name" value="Creatinase/aminopeptidase"/>
    <property type="match status" value="1"/>
</dbReference>
<protein>
    <submittedName>
        <fullName evidence="4">Peptidase</fullName>
    </submittedName>
</protein>
<dbReference type="InterPro" id="IPR036005">
    <property type="entry name" value="Creatinase/aminopeptidase-like"/>
</dbReference>
<dbReference type="InterPro" id="IPR029149">
    <property type="entry name" value="Creatin/AminoP/Spt16_N"/>
</dbReference>
<proteinExistence type="predicted"/>
<sequence length="430" mass="47086">MPMNKRAFMKLTAGFGAMTAMGSALASNASVSTSGQQSNALQPITGNVKPISKAEHEGRIKKAQQLMVKQGLSALVIEPGASMTYFSGMQWWRSERLTALVIPQEGQPAVVTPFFEAPSVKESLAIDAEVRVWQEHESPFVQVNEALKARKLDKGKIGFENTVRYFVLNGLMSLMTKCEHVPAEPVILGCRMYKSTHELELMHKANEVTLKAYEHVYSQLEIGMAQSDVKQIMAAAQQQLGGSSIWGLVLFNEASAYPHGTSQKQVISEGSTVLMDCGCAVHGYQSDISRTWVFGEPSKKQREVWNAVHKGQQIAFEKAQNGTPTGKVDDAVREYYETLGYGPAYALPGLSHRTGHGIGMEGHEKVNFVHGETTKLAPGMCLSNEPGIYIPGEFGVRLEDCLYMTESGPAWFTEPPESLDKPLGRLSPMA</sequence>
<dbReference type="OrthoDB" id="9761809at2"/>
<dbReference type="InterPro" id="IPR050659">
    <property type="entry name" value="Peptidase_M24B"/>
</dbReference>
<evidence type="ECO:0000256" key="1">
    <source>
        <dbReference type="SAM" id="SignalP"/>
    </source>
</evidence>
<evidence type="ECO:0000313" key="4">
    <source>
        <dbReference type="EMBL" id="OFC71404.1"/>
    </source>
</evidence>
<name>A0A1E7ZD74_9ALTE</name>
<dbReference type="Gene3D" id="3.90.230.10">
    <property type="entry name" value="Creatinase/methionine aminopeptidase superfamily"/>
    <property type="match status" value="1"/>
</dbReference>
<dbReference type="InterPro" id="IPR000994">
    <property type="entry name" value="Pept_M24"/>
</dbReference>
<keyword evidence="1" id="KW-0732">Signal</keyword>
<accession>A0A1E7ZD74</accession>
<dbReference type="PANTHER" id="PTHR46112:SF3">
    <property type="entry name" value="AMINOPEPTIDASE YPDF"/>
    <property type="match status" value="1"/>
</dbReference>
<dbReference type="STRING" id="1656094.BFC18_09510"/>
<dbReference type="InterPro" id="IPR006311">
    <property type="entry name" value="TAT_signal"/>
</dbReference>
<feature type="domain" description="Peptidase M24" evidence="2">
    <location>
        <begin position="200"/>
        <end position="406"/>
    </location>
</feature>
<gene>
    <name evidence="4" type="ORF">BFC18_09510</name>
</gene>
<dbReference type="Gene3D" id="3.40.350.10">
    <property type="entry name" value="Creatinase/prolidase N-terminal domain"/>
    <property type="match status" value="1"/>
</dbReference>
<feature type="chain" id="PRO_5009209715" evidence="1">
    <location>
        <begin position="27"/>
        <end position="430"/>
    </location>
</feature>
<keyword evidence="5" id="KW-1185">Reference proteome</keyword>
<dbReference type="SUPFAM" id="SSF53092">
    <property type="entry name" value="Creatinase/prolidase N-terminal domain"/>
    <property type="match status" value="1"/>
</dbReference>
<dbReference type="Proteomes" id="UP000175691">
    <property type="component" value="Unassembled WGS sequence"/>
</dbReference>
<dbReference type="EMBL" id="MDHN01000015">
    <property type="protein sequence ID" value="OFC71404.1"/>
    <property type="molecule type" value="Genomic_DNA"/>
</dbReference>
<dbReference type="AlphaFoldDB" id="A0A1E7ZD74"/>
<reference evidence="4 5" key="1">
    <citation type="submission" date="2016-08" db="EMBL/GenBank/DDBJ databases">
        <authorList>
            <person name="Seilhamer J.J."/>
        </authorList>
    </citation>
    <scope>NUCLEOTIDE SEQUENCE [LARGE SCALE GENOMIC DNA]</scope>
    <source>
        <strain evidence="4 5">KCTC 42603</strain>
    </source>
</reference>
<feature type="signal peptide" evidence="1">
    <location>
        <begin position="1"/>
        <end position="26"/>
    </location>
</feature>
<dbReference type="Pfam" id="PF00557">
    <property type="entry name" value="Peptidase_M24"/>
    <property type="match status" value="1"/>
</dbReference>
<organism evidence="4 5">
    <name type="scientific">Alteromonas confluentis</name>
    <dbReference type="NCBI Taxonomy" id="1656094"/>
    <lineage>
        <taxon>Bacteria</taxon>
        <taxon>Pseudomonadati</taxon>
        <taxon>Pseudomonadota</taxon>
        <taxon>Gammaproteobacteria</taxon>
        <taxon>Alteromonadales</taxon>
        <taxon>Alteromonadaceae</taxon>
        <taxon>Alteromonas/Salinimonas group</taxon>
        <taxon>Alteromonas</taxon>
    </lineage>
</organism>
<comment type="caution">
    <text evidence="4">The sequence shown here is derived from an EMBL/GenBank/DDBJ whole genome shotgun (WGS) entry which is preliminary data.</text>
</comment>
<feature type="domain" description="Creatinase N-terminal" evidence="3">
    <location>
        <begin position="59"/>
        <end position="192"/>
    </location>
</feature>
<dbReference type="PROSITE" id="PS51318">
    <property type="entry name" value="TAT"/>
    <property type="match status" value="1"/>
</dbReference>